<name>A0A1C9CC20_9FLOR</name>
<organism evidence="6">
    <name type="scientific">Asparagopsis taxiformis</name>
    <dbReference type="NCBI Taxonomy" id="260499"/>
    <lineage>
        <taxon>Eukaryota</taxon>
        <taxon>Rhodophyta</taxon>
        <taxon>Florideophyceae</taxon>
        <taxon>Rhodymeniophycidae</taxon>
        <taxon>Bonnemaisoniales</taxon>
        <taxon>Bonnemaisoniaceae</taxon>
        <taxon>Asparagopsis</taxon>
    </lineage>
</organism>
<evidence type="ECO:0000256" key="4">
    <source>
        <dbReference type="ARBA" id="ARBA00035265"/>
    </source>
</evidence>
<proteinExistence type="inferred from homology"/>
<keyword evidence="3" id="KW-0687">Ribonucleoprotein</keyword>
<dbReference type="Gene3D" id="2.30.170.40">
    <property type="entry name" value="Ribosomal protein L28/L24"/>
    <property type="match status" value="1"/>
</dbReference>
<dbReference type="RefSeq" id="YP_009294457.1">
    <property type="nucleotide sequence ID" value="NC_031148.1"/>
</dbReference>
<keyword evidence="6" id="KW-0934">Plastid</keyword>
<comment type="similarity">
    <text evidence="1">Belongs to the bacterial ribosomal protein bL28 family.</text>
</comment>
<dbReference type="HAMAP" id="MF_00373">
    <property type="entry name" value="Ribosomal_bL28"/>
    <property type="match status" value="1"/>
</dbReference>
<dbReference type="GO" id="GO:1990904">
    <property type="term" value="C:ribonucleoprotein complex"/>
    <property type="evidence" value="ECO:0007669"/>
    <property type="project" value="UniProtKB-KW"/>
</dbReference>
<dbReference type="GO" id="GO:0003735">
    <property type="term" value="F:structural constituent of ribosome"/>
    <property type="evidence" value="ECO:0007669"/>
    <property type="project" value="InterPro"/>
</dbReference>
<dbReference type="Pfam" id="PF00830">
    <property type="entry name" value="Ribosomal_L28"/>
    <property type="match status" value="1"/>
</dbReference>
<dbReference type="InterPro" id="IPR037147">
    <property type="entry name" value="Ribosomal_bL28_sf"/>
</dbReference>
<dbReference type="PANTHER" id="PTHR13528">
    <property type="entry name" value="39S RIBOSOMAL PROTEIN L28, MITOCHONDRIAL"/>
    <property type="match status" value="1"/>
</dbReference>
<reference evidence="6" key="1">
    <citation type="journal article" date="2016" name="BMC Biol.">
        <title>Parallel evolution of highly conserved plastid genome architecture in red seaweeds and seed plants.</title>
        <authorList>
            <person name="Lee J."/>
            <person name="Cho C.H."/>
            <person name="Park S.I."/>
            <person name="Choi J.W."/>
            <person name="Song H.S."/>
            <person name="West J.A."/>
            <person name="Bhattacharya D."/>
            <person name="Yoon H.S."/>
        </authorList>
    </citation>
    <scope>NUCLEOTIDE SEQUENCE</scope>
</reference>
<geneLocation type="plastid" evidence="6"/>
<dbReference type="GO" id="GO:0005840">
    <property type="term" value="C:ribosome"/>
    <property type="evidence" value="ECO:0007669"/>
    <property type="project" value="UniProtKB-KW"/>
</dbReference>
<dbReference type="AlphaFoldDB" id="A0A1C9CC20"/>
<evidence type="ECO:0000256" key="5">
    <source>
        <dbReference type="ARBA" id="ARBA00035447"/>
    </source>
</evidence>
<evidence type="ECO:0000256" key="3">
    <source>
        <dbReference type="ARBA" id="ARBA00023274"/>
    </source>
</evidence>
<keyword evidence="2 6" id="KW-0689">Ribosomal protein</keyword>
<evidence type="ECO:0000256" key="2">
    <source>
        <dbReference type="ARBA" id="ARBA00022980"/>
    </source>
</evidence>
<evidence type="ECO:0000313" key="6">
    <source>
        <dbReference type="EMBL" id="AOM65940.1"/>
    </source>
</evidence>
<sequence>MSKICQVTNKKANNGYSVSHSHVRVRKIQNINLQSKKIWSNKHKSWIRLKISTKGIKSIHKIKF</sequence>
<protein>
    <recommendedName>
        <fullName evidence="4">Large ribosomal subunit protein bL28c</fullName>
    </recommendedName>
    <alternativeName>
        <fullName evidence="5">50S ribosomal protein L28, chloroplastic</fullName>
    </alternativeName>
</protein>
<dbReference type="EMBL" id="KX284717">
    <property type="protein sequence ID" value="AOM65940.1"/>
    <property type="molecule type" value="Genomic_DNA"/>
</dbReference>
<dbReference type="InterPro" id="IPR034704">
    <property type="entry name" value="Ribosomal_bL28/bL31-like_sf"/>
</dbReference>
<accession>A0A1C9CC20</accession>
<dbReference type="NCBIfam" id="TIGR00009">
    <property type="entry name" value="L28"/>
    <property type="match status" value="1"/>
</dbReference>
<dbReference type="PANTHER" id="PTHR13528:SF2">
    <property type="entry name" value="LARGE RIBOSOMAL SUBUNIT PROTEIN BL28M"/>
    <property type="match status" value="1"/>
</dbReference>
<dbReference type="GO" id="GO:0006412">
    <property type="term" value="P:translation"/>
    <property type="evidence" value="ECO:0007669"/>
    <property type="project" value="InterPro"/>
</dbReference>
<evidence type="ECO:0000256" key="1">
    <source>
        <dbReference type="ARBA" id="ARBA00008760"/>
    </source>
</evidence>
<dbReference type="InterPro" id="IPR001383">
    <property type="entry name" value="Ribosomal_bL28_bact-type"/>
</dbReference>
<dbReference type="GeneID" id="29070441"/>
<dbReference type="SUPFAM" id="SSF143800">
    <property type="entry name" value="L28p-like"/>
    <property type="match status" value="1"/>
</dbReference>
<dbReference type="InterPro" id="IPR026569">
    <property type="entry name" value="Ribosomal_bL28"/>
</dbReference>
<gene>
    <name evidence="6" type="primary">rpl28</name>
    <name evidence="6" type="ORF">Aspa_061</name>
</gene>